<dbReference type="RefSeq" id="WP_231329125.1">
    <property type="nucleotide sequence ID" value="NZ_CP059572.1"/>
</dbReference>
<dbReference type="InterPro" id="IPR034660">
    <property type="entry name" value="DinB/YfiT-like"/>
</dbReference>
<accession>A0ABX8QX60</accession>
<dbReference type="EMBL" id="CP059572">
    <property type="protein sequence ID" value="QXJ23436.1"/>
    <property type="molecule type" value="Genomic_DNA"/>
</dbReference>
<keyword evidence="2" id="KW-0413">Isomerase</keyword>
<dbReference type="GO" id="GO:0016853">
    <property type="term" value="F:isomerase activity"/>
    <property type="evidence" value="ECO:0007669"/>
    <property type="project" value="UniProtKB-KW"/>
</dbReference>
<dbReference type="NCBIfam" id="TIGR03083">
    <property type="entry name" value="maleylpyruvate isomerase family mycothiol-dependent enzyme"/>
    <property type="match status" value="1"/>
</dbReference>
<reference evidence="2" key="1">
    <citation type="submission" date="2020-07" db="EMBL/GenBank/DDBJ databases">
        <authorList>
            <person name="Tarantini F.S."/>
            <person name="Hong K.W."/>
            <person name="Chan K.G."/>
        </authorList>
    </citation>
    <scope>NUCLEOTIDE SEQUENCE</scope>
    <source>
        <strain evidence="2">32-07</strain>
    </source>
</reference>
<protein>
    <submittedName>
        <fullName evidence="2">Maleylpyruvate isomerase N-terminal domain-containing protein</fullName>
    </submittedName>
</protein>
<dbReference type="SUPFAM" id="SSF109854">
    <property type="entry name" value="DinB/YfiT-like putative metalloenzymes"/>
    <property type="match status" value="1"/>
</dbReference>
<evidence type="ECO:0000313" key="3">
    <source>
        <dbReference type="Proteomes" id="UP001049518"/>
    </source>
</evidence>
<evidence type="ECO:0000313" key="2">
    <source>
        <dbReference type="EMBL" id="QXJ23436.1"/>
    </source>
</evidence>
<dbReference type="InterPro" id="IPR024344">
    <property type="entry name" value="MDMPI_metal-binding"/>
</dbReference>
<feature type="domain" description="Mycothiol-dependent maleylpyruvate isomerase metal-binding" evidence="1">
    <location>
        <begin position="5"/>
        <end position="134"/>
    </location>
</feature>
<organism evidence="2 3">
    <name type="scientific">Actinomadura graeca</name>
    <dbReference type="NCBI Taxonomy" id="2750812"/>
    <lineage>
        <taxon>Bacteria</taxon>
        <taxon>Bacillati</taxon>
        <taxon>Actinomycetota</taxon>
        <taxon>Actinomycetes</taxon>
        <taxon>Streptosporangiales</taxon>
        <taxon>Thermomonosporaceae</taxon>
        <taxon>Actinomadura</taxon>
    </lineage>
</organism>
<dbReference type="InterPro" id="IPR017517">
    <property type="entry name" value="Maleyloyr_isom"/>
</dbReference>
<dbReference type="Pfam" id="PF11716">
    <property type="entry name" value="MDMPI_N"/>
    <property type="match status" value="1"/>
</dbReference>
<dbReference type="Gene3D" id="1.20.120.450">
    <property type="entry name" value="dinb family like domain"/>
    <property type="match status" value="1"/>
</dbReference>
<name>A0ABX8QX60_9ACTN</name>
<gene>
    <name evidence="2" type="ORF">AGRA3207_004584</name>
</gene>
<keyword evidence="3" id="KW-1185">Reference proteome</keyword>
<sequence length="186" mass="20589">MEEGTERFLEAVDDRDFGAPSRLPGWSVAHVVAHVHYNAQALTRLARWAATGVESRMYDSPRQRAAEIETGARLPARTLRELVRSSAVELEAALASLSDENWRAEVVTAQGRTVPATEIPWLRVREVVVHTVDLDERHTFDVFPEPLVEALVSSAVRNRLTRGEGPVLALLLTGRATGDVPLPPWL</sequence>
<proteinExistence type="predicted"/>
<dbReference type="Proteomes" id="UP001049518">
    <property type="component" value="Chromosome"/>
</dbReference>
<evidence type="ECO:0000259" key="1">
    <source>
        <dbReference type="Pfam" id="PF11716"/>
    </source>
</evidence>